<evidence type="ECO:0000256" key="1">
    <source>
        <dbReference type="SAM" id="MobiDB-lite"/>
    </source>
</evidence>
<name>A0A1M8AAA6_MALS4</name>
<proteinExistence type="predicted"/>
<dbReference type="InterPro" id="IPR036786">
    <property type="entry name" value="Ribosome_mat_SBDS_N_sf"/>
</dbReference>
<feature type="region of interest" description="Disordered" evidence="1">
    <location>
        <begin position="97"/>
        <end position="124"/>
    </location>
</feature>
<protein>
    <recommendedName>
        <fullName evidence="2">Ribosome maturation protein SDO1/SBDS N-terminal domain-containing protein</fullName>
    </recommendedName>
</protein>
<dbReference type="AlphaFoldDB" id="A0A1M8AAA6"/>
<dbReference type="STRING" id="1230383.A0A1M8AAA6"/>
<dbReference type="VEuPathDB" id="FungiDB:MSYG_3623"/>
<dbReference type="Proteomes" id="UP000186303">
    <property type="component" value="Chromosome 6"/>
</dbReference>
<gene>
    <name evidence="3" type="ORF">MSYG_3623</name>
</gene>
<sequence>MTKAHISKVIYKNDPMSTDEYIVLVNPETYVSWRSGDKTIPLADVVDTFQIFSSGQGSQGIMGQLSKQELHTVFGTSNTDDAIVKLLEAGTLQAGTLRGHDHSGRNQSNAAANITSQGNNMGGR</sequence>
<dbReference type="OrthoDB" id="2567806at2759"/>
<feature type="compositionally biased region" description="Polar residues" evidence="1">
    <location>
        <begin position="105"/>
        <end position="124"/>
    </location>
</feature>
<organism evidence="3 4">
    <name type="scientific">Malassezia sympodialis (strain ATCC 42132)</name>
    <name type="common">Atopic eczema-associated yeast</name>
    <dbReference type="NCBI Taxonomy" id="1230383"/>
    <lineage>
        <taxon>Eukaryota</taxon>
        <taxon>Fungi</taxon>
        <taxon>Dikarya</taxon>
        <taxon>Basidiomycota</taxon>
        <taxon>Ustilaginomycotina</taxon>
        <taxon>Malasseziomycetes</taxon>
        <taxon>Malasseziales</taxon>
        <taxon>Malasseziaceae</taxon>
        <taxon>Malassezia</taxon>
    </lineage>
</organism>
<evidence type="ECO:0000313" key="3">
    <source>
        <dbReference type="EMBL" id="SHO79273.1"/>
    </source>
</evidence>
<evidence type="ECO:0000313" key="4">
    <source>
        <dbReference type="Proteomes" id="UP000186303"/>
    </source>
</evidence>
<accession>A0A1M8AAA6</accession>
<keyword evidence="4" id="KW-1185">Reference proteome</keyword>
<dbReference type="Pfam" id="PF01172">
    <property type="entry name" value="SBDS_N"/>
    <property type="match status" value="1"/>
</dbReference>
<dbReference type="SUPFAM" id="SSF89895">
    <property type="entry name" value="FYSH domain"/>
    <property type="match status" value="1"/>
</dbReference>
<dbReference type="Gene3D" id="3.30.1250.10">
    <property type="entry name" value="Ribosome maturation protein SBDS, N-terminal domain"/>
    <property type="match status" value="1"/>
</dbReference>
<dbReference type="InterPro" id="IPR019783">
    <property type="entry name" value="SDO1/SBDS_N"/>
</dbReference>
<evidence type="ECO:0000259" key="2">
    <source>
        <dbReference type="Pfam" id="PF01172"/>
    </source>
</evidence>
<dbReference type="EMBL" id="LT671826">
    <property type="protein sequence ID" value="SHO79273.1"/>
    <property type="molecule type" value="Genomic_DNA"/>
</dbReference>
<reference evidence="4" key="1">
    <citation type="journal article" date="2017" name="Nucleic Acids Res.">
        <title>Proteogenomics produces comprehensive and highly accurate protein-coding gene annotation in a complete genome assembly of Malassezia sympodialis.</title>
        <authorList>
            <person name="Zhu Y."/>
            <person name="Engstroem P.G."/>
            <person name="Tellgren-Roth C."/>
            <person name="Baudo C.D."/>
            <person name="Kennell J.C."/>
            <person name="Sun S."/>
            <person name="Billmyre R.B."/>
            <person name="Schroeder M.S."/>
            <person name="Andersson A."/>
            <person name="Holm T."/>
            <person name="Sigurgeirsson B."/>
            <person name="Wu G."/>
            <person name="Sankaranarayanan S.R."/>
            <person name="Siddharthan R."/>
            <person name="Sanyal K."/>
            <person name="Lundeberg J."/>
            <person name="Nystedt B."/>
            <person name="Boekhout T."/>
            <person name="Dawson T.L. Jr."/>
            <person name="Heitman J."/>
            <person name="Scheynius A."/>
            <person name="Lehtioe J."/>
        </authorList>
    </citation>
    <scope>NUCLEOTIDE SEQUENCE [LARGE SCALE GENOMIC DNA]</scope>
    <source>
        <strain evidence="4">ATCC 42132</strain>
    </source>
</reference>
<feature type="domain" description="Ribosome maturation protein SDO1/SBDS N-terminal" evidence="2">
    <location>
        <begin position="7"/>
        <end position="96"/>
    </location>
</feature>
<dbReference type="OMA" id="PEHGKQG"/>